<proteinExistence type="inferred from homology"/>
<dbReference type="InterPro" id="IPR050083">
    <property type="entry name" value="HtpX_protease"/>
</dbReference>
<dbReference type="Proteomes" id="UP000198694">
    <property type="component" value="Unassembled WGS sequence"/>
</dbReference>
<evidence type="ECO:0000313" key="15">
    <source>
        <dbReference type="Proteomes" id="UP000198694"/>
    </source>
</evidence>
<feature type="transmembrane region" description="Helical" evidence="12">
    <location>
        <begin position="7"/>
        <end position="27"/>
    </location>
</feature>
<name>A0A1G8Y6F5_9BACI</name>
<dbReference type="NCBIfam" id="NF003965">
    <property type="entry name" value="PRK05457.1"/>
    <property type="match status" value="1"/>
</dbReference>
<keyword evidence="14" id="KW-0346">Stress response</keyword>
<dbReference type="GO" id="GO:0005886">
    <property type="term" value="C:plasma membrane"/>
    <property type="evidence" value="ECO:0007669"/>
    <property type="project" value="UniProtKB-SubCell"/>
</dbReference>
<dbReference type="Gene3D" id="3.30.2010.10">
    <property type="entry name" value="Metalloproteases ('zincins'), catalytic domain"/>
    <property type="match status" value="1"/>
</dbReference>
<feature type="domain" description="Peptidase M48" evidence="13">
    <location>
        <begin position="90"/>
        <end position="304"/>
    </location>
</feature>
<keyword evidence="9 12" id="KW-1133">Transmembrane helix</keyword>
<keyword evidence="5 12" id="KW-0812">Transmembrane</keyword>
<dbReference type="Pfam" id="PF01435">
    <property type="entry name" value="Peptidase_M48"/>
    <property type="match status" value="1"/>
</dbReference>
<dbReference type="HAMAP" id="MF_00188">
    <property type="entry name" value="Pept_M48_protease_HtpX"/>
    <property type="match status" value="1"/>
</dbReference>
<evidence type="ECO:0000256" key="6">
    <source>
        <dbReference type="ARBA" id="ARBA00022723"/>
    </source>
</evidence>
<evidence type="ECO:0000256" key="9">
    <source>
        <dbReference type="ARBA" id="ARBA00022989"/>
    </source>
</evidence>
<dbReference type="PANTHER" id="PTHR43221">
    <property type="entry name" value="PROTEASE HTPX"/>
    <property type="match status" value="1"/>
</dbReference>
<feature type="binding site" evidence="12">
    <location>
        <position position="232"/>
    </location>
    <ligand>
        <name>Zn(2+)</name>
        <dbReference type="ChEBI" id="CHEBI:29105"/>
        <note>catalytic</note>
    </ligand>
</feature>
<evidence type="ECO:0000256" key="4">
    <source>
        <dbReference type="ARBA" id="ARBA00022670"/>
    </source>
</evidence>
<feature type="binding site" evidence="12">
    <location>
        <position position="157"/>
    </location>
    <ligand>
        <name>Zn(2+)</name>
        <dbReference type="ChEBI" id="CHEBI:29105"/>
        <note>catalytic</note>
    </ligand>
</feature>
<feature type="active site" evidence="12">
    <location>
        <position position="158"/>
    </location>
</feature>
<accession>A0A1G8Y6F5</accession>
<dbReference type="OrthoDB" id="15218at2"/>
<evidence type="ECO:0000256" key="7">
    <source>
        <dbReference type="ARBA" id="ARBA00022801"/>
    </source>
</evidence>
<keyword evidence="4 12" id="KW-0645">Protease</keyword>
<feature type="transmembrane region" description="Helical" evidence="12">
    <location>
        <begin position="202"/>
        <end position="227"/>
    </location>
</feature>
<keyword evidence="7 12" id="KW-0378">Hydrolase</keyword>
<evidence type="ECO:0000256" key="8">
    <source>
        <dbReference type="ARBA" id="ARBA00022833"/>
    </source>
</evidence>
<dbReference type="EMBL" id="FNFL01000002">
    <property type="protein sequence ID" value="SDJ97974.1"/>
    <property type="molecule type" value="Genomic_DNA"/>
</dbReference>
<feature type="transmembrane region" description="Helical" evidence="12">
    <location>
        <begin position="47"/>
        <end position="68"/>
    </location>
</feature>
<dbReference type="GO" id="GO:0008270">
    <property type="term" value="F:zinc ion binding"/>
    <property type="evidence" value="ECO:0007669"/>
    <property type="project" value="UniProtKB-UniRule"/>
</dbReference>
<protein>
    <recommendedName>
        <fullName evidence="12">Protease HtpX homolog</fullName>
        <ecNumber evidence="12">3.4.24.-</ecNumber>
    </recommendedName>
</protein>
<keyword evidence="3 12" id="KW-1003">Cell membrane</keyword>
<evidence type="ECO:0000259" key="13">
    <source>
        <dbReference type="Pfam" id="PF01435"/>
    </source>
</evidence>
<comment type="similarity">
    <text evidence="2 12">Belongs to the peptidase M48B family.</text>
</comment>
<keyword evidence="6 12" id="KW-0479">Metal-binding</keyword>
<dbReference type="RefSeq" id="WP_093212499.1">
    <property type="nucleotide sequence ID" value="NZ_FNFL01000002.1"/>
</dbReference>
<evidence type="ECO:0000256" key="12">
    <source>
        <dbReference type="HAMAP-Rule" id="MF_00188"/>
    </source>
</evidence>
<comment type="subcellular location">
    <subcellularLocation>
        <location evidence="1 12">Cell membrane</location>
        <topology evidence="1 12">Multi-pass membrane protein</topology>
    </subcellularLocation>
</comment>
<feature type="binding site" evidence="12">
    <location>
        <position position="161"/>
    </location>
    <ligand>
        <name>Zn(2+)</name>
        <dbReference type="ChEBI" id="CHEBI:29105"/>
        <note>catalytic</note>
    </ligand>
</feature>
<keyword evidence="10 12" id="KW-0482">Metalloprotease</keyword>
<evidence type="ECO:0000256" key="1">
    <source>
        <dbReference type="ARBA" id="ARBA00004651"/>
    </source>
</evidence>
<evidence type="ECO:0000256" key="10">
    <source>
        <dbReference type="ARBA" id="ARBA00023049"/>
    </source>
</evidence>
<keyword evidence="15" id="KW-1185">Reference proteome</keyword>
<dbReference type="AlphaFoldDB" id="A0A1G8Y6F5"/>
<organism evidence="14 15">
    <name type="scientific">Sediminibacillus albus</name>
    <dbReference type="NCBI Taxonomy" id="407036"/>
    <lineage>
        <taxon>Bacteria</taxon>
        <taxon>Bacillati</taxon>
        <taxon>Bacillota</taxon>
        <taxon>Bacilli</taxon>
        <taxon>Bacillales</taxon>
        <taxon>Bacillaceae</taxon>
        <taxon>Sediminibacillus</taxon>
    </lineage>
</organism>
<evidence type="ECO:0000313" key="14">
    <source>
        <dbReference type="EMBL" id="SDJ97974.1"/>
    </source>
</evidence>
<evidence type="ECO:0000256" key="3">
    <source>
        <dbReference type="ARBA" id="ARBA00022475"/>
    </source>
</evidence>
<dbReference type="EC" id="3.4.24.-" evidence="12"/>
<dbReference type="InterPro" id="IPR001915">
    <property type="entry name" value="Peptidase_M48"/>
</dbReference>
<evidence type="ECO:0000256" key="11">
    <source>
        <dbReference type="ARBA" id="ARBA00023136"/>
    </source>
</evidence>
<keyword evidence="8 12" id="KW-0862">Zinc</keyword>
<comment type="cofactor">
    <cofactor evidence="12">
        <name>Zn(2+)</name>
        <dbReference type="ChEBI" id="CHEBI:29105"/>
    </cofactor>
    <text evidence="12">Binds 1 zinc ion per subunit.</text>
</comment>
<keyword evidence="11 12" id="KW-0472">Membrane</keyword>
<dbReference type="GO" id="GO:0004222">
    <property type="term" value="F:metalloendopeptidase activity"/>
    <property type="evidence" value="ECO:0007669"/>
    <property type="project" value="UniProtKB-UniRule"/>
</dbReference>
<evidence type="ECO:0000256" key="5">
    <source>
        <dbReference type="ARBA" id="ARBA00022692"/>
    </source>
</evidence>
<gene>
    <name evidence="12" type="primary">htpX</name>
    <name evidence="14" type="ORF">SAMN05216243_1414</name>
</gene>
<feature type="transmembrane region" description="Helical" evidence="12">
    <location>
        <begin position="176"/>
        <end position="196"/>
    </location>
</feature>
<dbReference type="STRING" id="407036.SAMN05216243_1414"/>
<reference evidence="14 15" key="1">
    <citation type="submission" date="2016-10" db="EMBL/GenBank/DDBJ databases">
        <authorList>
            <person name="de Groot N.N."/>
        </authorList>
    </citation>
    <scope>NUCLEOTIDE SEQUENCE [LARGE SCALE GENOMIC DNA]</scope>
    <source>
        <strain evidence="14 15">CGMCC 1.6502</strain>
    </source>
</reference>
<dbReference type="InterPro" id="IPR022919">
    <property type="entry name" value="Pept_M48_protease_HtpX"/>
</dbReference>
<dbReference type="CDD" id="cd07335">
    <property type="entry name" value="M48B_HtpX_like"/>
    <property type="match status" value="1"/>
</dbReference>
<evidence type="ECO:0000256" key="2">
    <source>
        <dbReference type="ARBA" id="ARBA00009779"/>
    </source>
</evidence>
<dbReference type="GO" id="GO:0006508">
    <property type="term" value="P:proteolysis"/>
    <property type="evidence" value="ECO:0007669"/>
    <property type="project" value="UniProtKB-KW"/>
</dbReference>
<dbReference type="PANTHER" id="PTHR43221:SF1">
    <property type="entry name" value="PROTEASE HTPX"/>
    <property type="match status" value="1"/>
</dbReference>
<sequence>MGKRVLFFLLTNILVMTTIVIVWSIITTFTDIGGSFETGGSGLGIDYGSLMVFSLLVGFIGSFMSLAMSRWMAKKMMKVKVLDPDGSLAAQERALVEKVHRLSRAAGLMHMPQVGIYQSPEVNAFATGPTKKRSLVAVSSGLLSSMDDDAVEGVIAHEIAHVSNGDMVTMTLLQGVVNTFVVFLSRIVAIIVSRLVRSEMQMVVRFAAIIVFQILFSILGSIVVSAYSRWREYRADRGGADLAGRDKMAHALRSLKAQVNRAHLNNDRTDDAAIQTMKINGKSGVAKLFSSHPDLDERIARLEQR</sequence>